<keyword evidence="1" id="KW-0732">Signal</keyword>
<dbReference type="EMBL" id="QUQM01000001">
    <property type="protein sequence ID" value="KAA8650683.1"/>
    <property type="molecule type" value="Genomic_DNA"/>
</dbReference>
<evidence type="ECO:0000313" key="2">
    <source>
        <dbReference type="EMBL" id="KAA8650683.1"/>
    </source>
</evidence>
<feature type="chain" id="PRO_5024411210" evidence="1">
    <location>
        <begin position="19"/>
        <end position="91"/>
    </location>
</feature>
<dbReference type="RefSeq" id="XP_033430044.1">
    <property type="nucleotide sequence ID" value="XM_033568049.1"/>
</dbReference>
<gene>
    <name evidence="2" type="ORF">ATNIH1004_003371</name>
</gene>
<dbReference type="AlphaFoldDB" id="A0A5M9N0K2"/>
<feature type="signal peptide" evidence="1">
    <location>
        <begin position="1"/>
        <end position="18"/>
    </location>
</feature>
<name>A0A5M9N0K2_9EURO</name>
<evidence type="ECO:0000313" key="3">
    <source>
        <dbReference type="Proteomes" id="UP000324241"/>
    </source>
</evidence>
<sequence length="91" mass="9772">MRGLWTAVAALLMHSALGQQPAGTHMFVNYPGLSCKDALSTNVTCLPFLVSVSPNNGPLDEDGGLLHTWYYSAQLGGAEYLTTDPTPESFR</sequence>
<proteinExistence type="predicted"/>
<organism evidence="2 3">
    <name type="scientific">Aspergillus tanneri</name>
    <dbReference type="NCBI Taxonomy" id="1220188"/>
    <lineage>
        <taxon>Eukaryota</taxon>
        <taxon>Fungi</taxon>
        <taxon>Dikarya</taxon>
        <taxon>Ascomycota</taxon>
        <taxon>Pezizomycotina</taxon>
        <taxon>Eurotiomycetes</taxon>
        <taxon>Eurotiomycetidae</taxon>
        <taxon>Eurotiales</taxon>
        <taxon>Aspergillaceae</taxon>
        <taxon>Aspergillus</taxon>
        <taxon>Aspergillus subgen. Circumdati</taxon>
    </lineage>
</organism>
<dbReference type="OrthoDB" id="5985073at2759"/>
<comment type="caution">
    <text evidence="2">The sequence shown here is derived from an EMBL/GenBank/DDBJ whole genome shotgun (WGS) entry which is preliminary data.</text>
</comment>
<accession>A0A5M9N0K2</accession>
<dbReference type="GeneID" id="54326073"/>
<reference evidence="2 3" key="1">
    <citation type="submission" date="2019-08" db="EMBL/GenBank/DDBJ databases">
        <title>The genome sequence of a newly discovered highly antifungal drug resistant Aspergillus species, Aspergillus tanneri NIH 1004.</title>
        <authorList>
            <person name="Mounaud S."/>
            <person name="Singh I."/>
            <person name="Joardar V."/>
            <person name="Pakala S."/>
            <person name="Pakala S."/>
            <person name="Venepally P."/>
            <person name="Chung J.K."/>
            <person name="Losada L."/>
            <person name="Nierman W.C."/>
        </authorList>
    </citation>
    <scope>NUCLEOTIDE SEQUENCE [LARGE SCALE GENOMIC DNA]</scope>
    <source>
        <strain evidence="2 3">NIH1004</strain>
    </source>
</reference>
<dbReference type="Proteomes" id="UP000324241">
    <property type="component" value="Unassembled WGS sequence"/>
</dbReference>
<evidence type="ECO:0000256" key="1">
    <source>
        <dbReference type="SAM" id="SignalP"/>
    </source>
</evidence>
<protein>
    <submittedName>
        <fullName evidence="2">Uncharacterized protein</fullName>
    </submittedName>
</protein>